<feature type="compositionally biased region" description="Low complexity" evidence="1">
    <location>
        <begin position="87"/>
        <end position="102"/>
    </location>
</feature>
<evidence type="ECO:0000313" key="4">
    <source>
        <dbReference type="Proteomes" id="UP000738325"/>
    </source>
</evidence>
<reference evidence="3" key="1">
    <citation type="journal article" date="2020" name="Fungal Divers.">
        <title>Resolving the Mortierellaceae phylogeny through synthesis of multi-gene phylogenetics and phylogenomics.</title>
        <authorList>
            <person name="Vandepol N."/>
            <person name="Liber J."/>
            <person name="Desiro A."/>
            <person name="Na H."/>
            <person name="Kennedy M."/>
            <person name="Barry K."/>
            <person name="Grigoriev I.V."/>
            <person name="Miller A.N."/>
            <person name="O'Donnell K."/>
            <person name="Stajich J.E."/>
            <person name="Bonito G."/>
        </authorList>
    </citation>
    <scope>NUCLEOTIDE SEQUENCE</scope>
    <source>
        <strain evidence="3">REB-010B</strain>
    </source>
</reference>
<evidence type="ECO:0000256" key="1">
    <source>
        <dbReference type="SAM" id="MobiDB-lite"/>
    </source>
</evidence>
<feature type="compositionally biased region" description="Low complexity" evidence="1">
    <location>
        <begin position="189"/>
        <end position="199"/>
    </location>
</feature>
<feature type="region of interest" description="Disordered" evidence="1">
    <location>
        <begin position="1"/>
        <end position="20"/>
    </location>
</feature>
<organism evidence="3 4">
    <name type="scientific">Dissophora globulifera</name>
    <dbReference type="NCBI Taxonomy" id="979702"/>
    <lineage>
        <taxon>Eukaryota</taxon>
        <taxon>Fungi</taxon>
        <taxon>Fungi incertae sedis</taxon>
        <taxon>Mucoromycota</taxon>
        <taxon>Mortierellomycotina</taxon>
        <taxon>Mortierellomycetes</taxon>
        <taxon>Mortierellales</taxon>
        <taxon>Mortierellaceae</taxon>
        <taxon>Dissophora</taxon>
    </lineage>
</organism>
<feature type="region of interest" description="Disordered" evidence="1">
    <location>
        <begin position="188"/>
        <end position="213"/>
    </location>
</feature>
<dbReference type="EMBL" id="JAAAIP010000504">
    <property type="protein sequence ID" value="KAG0315932.1"/>
    <property type="molecule type" value="Genomic_DNA"/>
</dbReference>
<proteinExistence type="predicted"/>
<dbReference type="InterPro" id="IPR036047">
    <property type="entry name" value="F-box-like_dom_sf"/>
</dbReference>
<evidence type="ECO:0000259" key="2">
    <source>
        <dbReference type="Pfam" id="PF12937"/>
    </source>
</evidence>
<dbReference type="OrthoDB" id="2440678at2759"/>
<dbReference type="Pfam" id="PF12937">
    <property type="entry name" value="F-box-like"/>
    <property type="match status" value="1"/>
</dbReference>
<dbReference type="AlphaFoldDB" id="A0A9P6REK9"/>
<feature type="domain" description="F-box" evidence="2">
    <location>
        <begin position="30"/>
        <end position="65"/>
    </location>
</feature>
<protein>
    <recommendedName>
        <fullName evidence="2">F-box domain-containing protein</fullName>
    </recommendedName>
</protein>
<dbReference type="Gene3D" id="1.20.1280.50">
    <property type="match status" value="1"/>
</dbReference>
<accession>A0A9P6REK9</accession>
<dbReference type="InterPro" id="IPR001810">
    <property type="entry name" value="F-box_dom"/>
</dbReference>
<dbReference type="SUPFAM" id="SSF81383">
    <property type="entry name" value="F-box domain"/>
    <property type="match status" value="1"/>
</dbReference>
<comment type="caution">
    <text evidence="3">The sequence shown here is derived from an EMBL/GenBank/DDBJ whole genome shotgun (WGS) entry which is preliminary data.</text>
</comment>
<evidence type="ECO:0000313" key="3">
    <source>
        <dbReference type="EMBL" id="KAG0315932.1"/>
    </source>
</evidence>
<feature type="region of interest" description="Disordered" evidence="1">
    <location>
        <begin position="133"/>
        <end position="153"/>
    </location>
</feature>
<keyword evidence="4" id="KW-1185">Reference proteome</keyword>
<sequence length="264" mass="29658">MDDHRSRISSLASPMPSHGALSKSTLLCTWSDLPFEILLCTFHHLTVEQLIPCQLVSRHFRTVARVVLMDKLGGQFLRQQQREQQQEALLAQNKQQQKSQRAWADSLPPLPSNHYHNNSSNIAYSSTHGIIAGRETSSSSSSSNGSTDQHHPLHNHLYQNQSMEGLSEHPQTDLHIHRQSHGYNIATHSQVSSASSSSSTLPEQQQRKSRHDAGYVAPGNIALFLFPYHDHTPTGWQERQSVIMRCTGVDRVAEQLIFSPIHPD</sequence>
<dbReference type="CDD" id="cd09917">
    <property type="entry name" value="F-box_SF"/>
    <property type="match status" value="1"/>
</dbReference>
<name>A0A9P6REK9_9FUNG</name>
<dbReference type="Proteomes" id="UP000738325">
    <property type="component" value="Unassembled WGS sequence"/>
</dbReference>
<gene>
    <name evidence="3" type="ORF">BGZ99_007163</name>
</gene>
<feature type="region of interest" description="Disordered" evidence="1">
    <location>
        <begin position="87"/>
        <end position="121"/>
    </location>
</feature>